<dbReference type="InterPro" id="IPR013783">
    <property type="entry name" value="Ig-like_fold"/>
</dbReference>
<dbReference type="InterPro" id="IPR002772">
    <property type="entry name" value="Glyco_hydro_3_C"/>
</dbReference>
<accession>A0ABS8BR47</accession>
<organism evidence="6 7">
    <name type="scientific">Loktanella gaetbuli</name>
    <dbReference type="NCBI Taxonomy" id="2881335"/>
    <lineage>
        <taxon>Bacteria</taxon>
        <taxon>Pseudomonadati</taxon>
        <taxon>Pseudomonadota</taxon>
        <taxon>Alphaproteobacteria</taxon>
        <taxon>Rhodobacterales</taxon>
        <taxon>Roseobacteraceae</taxon>
        <taxon>Loktanella</taxon>
    </lineage>
</organism>
<dbReference type="PROSITE" id="PS51820">
    <property type="entry name" value="PA14"/>
    <property type="match status" value="1"/>
</dbReference>
<evidence type="ECO:0000256" key="2">
    <source>
        <dbReference type="ARBA" id="ARBA00022801"/>
    </source>
</evidence>
<dbReference type="InterPro" id="IPR050288">
    <property type="entry name" value="Cellulose_deg_GH3"/>
</dbReference>
<evidence type="ECO:0000313" key="6">
    <source>
        <dbReference type="EMBL" id="MCB5198214.1"/>
    </source>
</evidence>
<dbReference type="InterPro" id="IPR026891">
    <property type="entry name" value="Fn3-like"/>
</dbReference>
<dbReference type="SMART" id="SM01217">
    <property type="entry name" value="Fn3_like"/>
    <property type="match status" value="1"/>
</dbReference>
<dbReference type="SUPFAM" id="SSF52279">
    <property type="entry name" value="Beta-D-glucan exohydrolase, C-terminal domain"/>
    <property type="match status" value="1"/>
</dbReference>
<dbReference type="InterPro" id="IPR011658">
    <property type="entry name" value="PA14_dom"/>
</dbReference>
<dbReference type="InterPro" id="IPR036881">
    <property type="entry name" value="Glyco_hydro_3_C_sf"/>
</dbReference>
<dbReference type="InterPro" id="IPR001764">
    <property type="entry name" value="Glyco_hydro_3_N"/>
</dbReference>
<comment type="similarity">
    <text evidence="1 4">Belongs to the glycosyl hydrolase 3 family.</text>
</comment>
<dbReference type="Gene3D" id="2.60.40.10">
    <property type="entry name" value="Immunoglobulins"/>
    <property type="match status" value="1"/>
</dbReference>
<reference evidence="6" key="1">
    <citation type="submission" date="2021-10" db="EMBL/GenBank/DDBJ databases">
        <title>Loktanella gaetbuli sp. nov., isolated from a tidal flat.</title>
        <authorList>
            <person name="Park S."/>
            <person name="Yoon J.-H."/>
        </authorList>
    </citation>
    <scope>NUCLEOTIDE SEQUENCE</scope>
    <source>
        <strain evidence="6">TSTF-M6</strain>
    </source>
</reference>
<proteinExistence type="inferred from homology"/>
<dbReference type="SUPFAM" id="SSF51445">
    <property type="entry name" value="(Trans)glycosidases"/>
    <property type="match status" value="1"/>
</dbReference>
<dbReference type="Pfam" id="PF00933">
    <property type="entry name" value="Glyco_hydro_3"/>
    <property type="match status" value="1"/>
</dbReference>
<feature type="domain" description="PA14" evidence="5">
    <location>
        <begin position="373"/>
        <end position="536"/>
    </location>
</feature>
<evidence type="ECO:0000256" key="3">
    <source>
        <dbReference type="ARBA" id="ARBA00023295"/>
    </source>
</evidence>
<dbReference type="Gene3D" id="2.60.120.260">
    <property type="entry name" value="Galactose-binding domain-like"/>
    <property type="match status" value="1"/>
</dbReference>
<keyword evidence="2 4" id="KW-0378">Hydrolase</keyword>
<gene>
    <name evidence="6" type="ORF">LGQ03_03070</name>
</gene>
<dbReference type="PANTHER" id="PTHR42715:SF3">
    <property type="entry name" value="BETA-GLUCOSIDASE B-RELATED"/>
    <property type="match status" value="1"/>
</dbReference>
<protein>
    <submittedName>
        <fullName evidence="6">Glycoside hydrolase family 3 C-terminal domain-containing protein</fullName>
    </submittedName>
</protein>
<evidence type="ECO:0000256" key="1">
    <source>
        <dbReference type="ARBA" id="ARBA00005336"/>
    </source>
</evidence>
<dbReference type="RefSeq" id="WP_226747184.1">
    <property type="nucleotide sequence ID" value="NZ_JAJATZ010000001.1"/>
</dbReference>
<keyword evidence="7" id="KW-1185">Reference proteome</keyword>
<dbReference type="EMBL" id="JAJATZ010000001">
    <property type="protein sequence ID" value="MCB5198214.1"/>
    <property type="molecule type" value="Genomic_DNA"/>
</dbReference>
<dbReference type="Pfam" id="PF07691">
    <property type="entry name" value="PA14"/>
    <property type="match status" value="1"/>
</dbReference>
<dbReference type="Proteomes" id="UP001138961">
    <property type="component" value="Unassembled WGS sequence"/>
</dbReference>
<evidence type="ECO:0000256" key="4">
    <source>
        <dbReference type="RuleBase" id="RU361161"/>
    </source>
</evidence>
<dbReference type="InterPro" id="IPR037524">
    <property type="entry name" value="PA14/GLEYA"/>
</dbReference>
<dbReference type="PANTHER" id="PTHR42715">
    <property type="entry name" value="BETA-GLUCOSIDASE"/>
    <property type="match status" value="1"/>
</dbReference>
<dbReference type="Pfam" id="PF14310">
    <property type="entry name" value="Fn3-like"/>
    <property type="match status" value="1"/>
</dbReference>
<evidence type="ECO:0000313" key="7">
    <source>
        <dbReference type="Proteomes" id="UP001138961"/>
    </source>
</evidence>
<sequence length="812" mass="86424">MTDHFDTLLDQMTLAEQVQLLSGADFWSVNAPDRLGLGTLRVTDGPNGARGGGSLVGGVTAAAFPVGIALGATWDPDLAHEIGTALAAEVKSKGAHMLLAPTVNLHRSVTNGRNFECYAEDPELTAALTVGYIRGLQSQGIAATIKHFAGNESEIERTTINSDVDERSLRELYLRPFEAAVKDAGTWGIMSSYNKLNGTYTAENAWLLTKVLRDEWGYDGIVMSDWFGSRSTKPTMDAGLDLEMPGPTRDRGDTLVQAVEAGAVDAATVRRAARNMLVLMDRTGALRDLRPHHEVADDRPATRALIRRAGAAATVLLQNDGILPLAPQGTLAVIGPNAKTARIMGGGSAQLNPHYSVAPWDALLDRMGGDALTYAPGCTNHRWEPLLTGDFEVAYRPKDQPDADPVHTTTTNGAEMFIIPPIGDGTLSPSDVQVTLTGTYTPTDSGTHRVGITATGPCAVYLDDALIVDGRDWQKGRTFFEEGCDEVVGTIDLTAGQTYAVRITVTARSGDNLQFTALRAGIGKPMGDAEIAAAATAAAQADRAVVFVGRSGEWDTEGSDLEDITLPGRQDDLIAAVAAANPNTVVVLQTGGPVEMPWAGDVAAILQAWYPGQEAGHAVADVLFGDAEPGGRLPQTFPAKWSDNPTQSQDRQVYPGLDGTVRYAEGLLIGYRHYDRHGITPLFPFGHGLSYTQFALSDLSVTANDTGASVTLTVTNTGDRTGTTVAQIYVSEDAPQVPRPDKELEGFAKLSLDAGEARTVTIPLDHRAFAYWDQDTQGWRVDAGTFTIHAGLSATDLQAHAQIALENWTGAA</sequence>
<dbReference type="InterPro" id="IPR017853">
    <property type="entry name" value="GH"/>
</dbReference>
<dbReference type="PROSITE" id="PS00775">
    <property type="entry name" value="GLYCOSYL_HYDROL_F3"/>
    <property type="match status" value="1"/>
</dbReference>
<dbReference type="Gene3D" id="3.40.50.1700">
    <property type="entry name" value="Glycoside hydrolase family 3 C-terminal domain"/>
    <property type="match status" value="1"/>
</dbReference>
<dbReference type="GO" id="GO:0016787">
    <property type="term" value="F:hydrolase activity"/>
    <property type="evidence" value="ECO:0007669"/>
    <property type="project" value="UniProtKB-KW"/>
</dbReference>
<comment type="caution">
    <text evidence="6">The sequence shown here is derived from an EMBL/GenBank/DDBJ whole genome shotgun (WGS) entry which is preliminary data.</text>
</comment>
<keyword evidence="3 4" id="KW-0326">Glycosidase</keyword>
<name>A0ABS8BR47_9RHOB</name>
<dbReference type="InterPro" id="IPR036962">
    <property type="entry name" value="Glyco_hydro_3_N_sf"/>
</dbReference>
<dbReference type="Pfam" id="PF01915">
    <property type="entry name" value="Glyco_hydro_3_C"/>
    <property type="match status" value="1"/>
</dbReference>
<dbReference type="Gene3D" id="3.20.20.300">
    <property type="entry name" value="Glycoside hydrolase, family 3, N-terminal domain"/>
    <property type="match status" value="1"/>
</dbReference>
<dbReference type="InterPro" id="IPR019800">
    <property type="entry name" value="Glyco_hydro_3_AS"/>
</dbReference>
<dbReference type="SMART" id="SM00758">
    <property type="entry name" value="PA14"/>
    <property type="match status" value="1"/>
</dbReference>
<evidence type="ECO:0000259" key="5">
    <source>
        <dbReference type="PROSITE" id="PS51820"/>
    </source>
</evidence>
<dbReference type="PRINTS" id="PR00133">
    <property type="entry name" value="GLHYDRLASE3"/>
</dbReference>